<accession>A0A1Y5TYJ5</accession>
<dbReference type="EMBL" id="FWFZ01000048">
    <property type="protein sequence ID" value="SLN77034.1"/>
    <property type="molecule type" value="Genomic_DNA"/>
</dbReference>
<organism evidence="1 2">
    <name type="scientific">Roseisalinus antarcticus</name>
    <dbReference type="NCBI Taxonomy" id="254357"/>
    <lineage>
        <taxon>Bacteria</taxon>
        <taxon>Pseudomonadati</taxon>
        <taxon>Pseudomonadota</taxon>
        <taxon>Alphaproteobacteria</taxon>
        <taxon>Rhodobacterales</taxon>
        <taxon>Roseobacteraceae</taxon>
        <taxon>Roseisalinus</taxon>
    </lineage>
</organism>
<sequence length="87" mass="9097">MPIADNWSGEFSPIFGPATRASTVTPDDTADLSHISSALYVGVTGDVTLITYSFETVTFVEAHGIVPIRTRRVLATGTTAGAILALS</sequence>
<name>A0A1Y5TYJ5_9RHOB</name>
<gene>
    <name evidence="1" type="ORF">ROA7023_04304</name>
</gene>
<evidence type="ECO:0000313" key="2">
    <source>
        <dbReference type="Proteomes" id="UP000193900"/>
    </source>
</evidence>
<proteinExistence type="predicted"/>
<dbReference type="RefSeq" id="WP_085880999.1">
    <property type="nucleotide sequence ID" value="NZ_FWFZ01000048.1"/>
</dbReference>
<dbReference type="Proteomes" id="UP000193900">
    <property type="component" value="Unassembled WGS sequence"/>
</dbReference>
<keyword evidence="2" id="KW-1185">Reference proteome</keyword>
<dbReference type="AlphaFoldDB" id="A0A1Y5TYJ5"/>
<reference evidence="1 2" key="1">
    <citation type="submission" date="2017-03" db="EMBL/GenBank/DDBJ databases">
        <authorList>
            <person name="Afonso C.L."/>
            <person name="Miller P.J."/>
            <person name="Scott M.A."/>
            <person name="Spackman E."/>
            <person name="Goraichik I."/>
            <person name="Dimitrov K.M."/>
            <person name="Suarez D.L."/>
            <person name="Swayne D.E."/>
        </authorList>
    </citation>
    <scope>NUCLEOTIDE SEQUENCE [LARGE SCALE GENOMIC DNA]</scope>
    <source>
        <strain evidence="1 2">CECT 7023</strain>
    </source>
</reference>
<dbReference type="OrthoDB" id="7916272at2"/>
<evidence type="ECO:0000313" key="1">
    <source>
        <dbReference type="EMBL" id="SLN77034.1"/>
    </source>
</evidence>
<protein>
    <submittedName>
        <fullName evidence="1">Uncharacterized protein</fullName>
    </submittedName>
</protein>